<evidence type="ECO:0000313" key="2">
    <source>
        <dbReference type="EMBL" id="MDT0458730.1"/>
    </source>
</evidence>
<name>A0ABU2TCT9_9ACTN</name>
<comment type="caution">
    <text evidence="2">The sequence shown here is derived from an EMBL/GenBank/DDBJ whole genome shotgun (WGS) entry which is preliminary data.</text>
</comment>
<protein>
    <submittedName>
        <fullName evidence="2">Uncharacterized protein</fullName>
    </submittedName>
</protein>
<evidence type="ECO:0000313" key="3">
    <source>
        <dbReference type="Proteomes" id="UP001180551"/>
    </source>
</evidence>
<sequence>MQPASDAASAETATAAATARECLRRAGGRDEAAGVTDGDGDGVGVRGEWQGLGRTAGPPDPERRDSGTDSLPNSRSPPEDTHRARRIVPSAAARAGPCRAGRAGPGQAVPGQGPTRPY</sequence>
<dbReference type="RefSeq" id="WP_311625802.1">
    <property type="nucleotide sequence ID" value="NZ_JAVRFE010000034.1"/>
</dbReference>
<accession>A0ABU2TCT9</accession>
<evidence type="ECO:0000256" key="1">
    <source>
        <dbReference type="SAM" id="MobiDB-lite"/>
    </source>
</evidence>
<feature type="compositionally biased region" description="Low complexity" evidence="1">
    <location>
        <begin position="89"/>
        <end position="118"/>
    </location>
</feature>
<dbReference type="EMBL" id="JAVRFE010000034">
    <property type="protein sequence ID" value="MDT0458730.1"/>
    <property type="molecule type" value="Genomic_DNA"/>
</dbReference>
<dbReference type="Proteomes" id="UP001180551">
    <property type="component" value="Unassembled WGS sequence"/>
</dbReference>
<keyword evidence="3" id="KW-1185">Reference proteome</keyword>
<feature type="region of interest" description="Disordered" evidence="1">
    <location>
        <begin position="26"/>
        <end position="118"/>
    </location>
</feature>
<organism evidence="2 3">
    <name type="scientific">Streptomyces mooreae</name>
    <dbReference type="NCBI Taxonomy" id="3075523"/>
    <lineage>
        <taxon>Bacteria</taxon>
        <taxon>Bacillati</taxon>
        <taxon>Actinomycetota</taxon>
        <taxon>Actinomycetes</taxon>
        <taxon>Kitasatosporales</taxon>
        <taxon>Streptomycetaceae</taxon>
        <taxon>Streptomyces</taxon>
    </lineage>
</organism>
<reference evidence="2" key="1">
    <citation type="submission" date="2024-05" db="EMBL/GenBank/DDBJ databases">
        <title>30 novel species of actinomycetes from the DSMZ collection.</title>
        <authorList>
            <person name="Nouioui I."/>
        </authorList>
    </citation>
    <scope>NUCLEOTIDE SEQUENCE</scope>
    <source>
        <strain evidence="2">DSM 41527</strain>
    </source>
</reference>
<proteinExistence type="predicted"/>
<gene>
    <name evidence="2" type="ORF">RM550_23890</name>
</gene>